<accession>A0A1Q3EA17</accession>
<dbReference type="EMBL" id="BDGU01000175">
    <property type="protein sequence ID" value="GAW04053.1"/>
    <property type="molecule type" value="Genomic_DNA"/>
</dbReference>
<keyword evidence="2" id="KW-1185">Reference proteome</keyword>
<proteinExistence type="predicted"/>
<evidence type="ECO:0000313" key="2">
    <source>
        <dbReference type="Proteomes" id="UP000188533"/>
    </source>
</evidence>
<name>A0A1Q3EA17_LENED</name>
<reference evidence="1 2" key="1">
    <citation type="submission" date="2016-08" db="EMBL/GenBank/DDBJ databases">
        <authorList>
            <consortium name="Lentinula edodes genome sequencing consortium"/>
            <person name="Sakamoto Y."/>
            <person name="Nakade K."/>
            <person name="Sato S."/>
            <person name="Yoshida Y."/>
            <person name="Miyazaki K."/>
            <person name="Natsume S."/>
            <person name="Konno N."/>
        </authorList>
    </citation>
    <scope>NUCLEOTIDE SEQUENCE [LARGE SCALE GENOMIC DNA]</scope>
    <source>
        <strain evidence="1 2">NBRC 111202</strain>
    </source>
</reference>
<gene>
    <name evidence="1" type="ORF">LENED_005819</name>
</gene>
<dbReference type="AlphaFoldDB" id="A0A1Q3EA17"/>
<reference evidence="1 2" key="2">
    <citation type="submission" date="2017-02" db="EMBL/GenBank/DDBJ databases">
        <title>A genome survey and senescence transcriptome analysis in Lentinula edodes.</title>
        <authorList>
            <person name="Sakamoto Y."/>
            <person name="Nakade K."/>
            <person name="Sato S."/>
            <person name="Yoshida Y."/>
            <person name="Miyazaki K."/>
            <person name="Natsume S."/>
            <person name="Konno N."/>
        </authorList>
    </citation>
    <scope>NUCLEOTIDE SEQUENCE [LARGE SCALE GENOMIC DNA]</scope>
    <source>
        <strain evidence="1 2">NBRC 111202</strain>
    </source>
</reference>
<comment type="caution">
    <text evidence="1">The sequence shown here is derived from an EMBL/GenBank/DDBJ whole genome shotgun (WGS) entry which is preliminary data.</text>
</comment>
<evidence type="ECO:0000313" key="1">
    <source>
        <dbReference type="EMBL" id="GAW04053.1"/>
    </source>
</evidence>
<sequence length="72" mass="8183">MLLTVGKSIPTISPTIRTCINNPRNTPSHIPSHYRKCIFRGIQINHYEILCINLPILPAPYILRTTLLNSTQ</sequence>
<dbReference type="Proteomes" id="UP000188533">
    <property type="component" value="Unassembled WGS sequence"/>
</dbReference>
<organism evidence="1 2">
    <name type="scientific">Lentinula edodes</name>
    <name type="common">Shiitake mushroom</name>
    <name type="synonym">Lentinus edodes</name>
    <dbReference type="NCBI Taxonomy" id="5353"/>
    <lineage>
        <taxon>Eukaryota</taxon>
        <taxon>Fungi</taxon>
        <taxon>Dikarya</taxon>
        <taxon>Basidiomycota</taxon>
        <taxon>Agaricomycotina</taxon>
        <taxon>Agaricomycetes</taxon>
        <taxon>Agaricomycetidae</taxon>
        <taxon>Agaricales</taxon>
        <taxon>Marasmiineae</taxon>
        <taxon>Omphalotaceae</taxon>
        <taxon>Lentinula</taxon>
    </lineage>
</organism>
<protein>
    <submittedName>
        <fullName evidence="1">Uncharacterized protein</fullName>
    </submittedName>
</protein>